<dbReference type="Proteomes" id="UP001203665">
    <property type="component" value="Unassembled WGS sequence"/>
</dbReference>
<evidence type="ECO:0000259" key="2">
    <source>
        <dbReference type="Pfam" id="PF22725"/>
    </source>
</evidence>
<feature type="domain" description="GFO/IDH/MocA-like oxidoreductase" evidence="2">
    <location>
        <begin position="139"/>
        <end position="248"/>
    </location>
</feature>
<dbReference type="InterPro" id="IPR055170">
    <property type="entry name" value="GFO_IDH_MocA-like_dom"/>
</dbReference>
<dbReference type="PANTHER" id="PTHR43054:SF1">
    <property type="entry name" value="SCYLLO-INOSITOL 2-DEHYDROGENASE (NADP(+)) IOLU"/>
    <property type="match status" value="1"/>
</dbReference>
<dbReference type="InterPro" id="IPR000683">
    <property type="entry name" value="Gfo/Idh/MocA-like_OxRdtase_N"/>
</dbReference>
<evidence type="ECO:0000313" key="3">
    <source>
        <dbReference type="EMBL" id="MCM2677055.1"/>
    </source>
</evidence>
<evidence type="ECO:0000313" key="4">
    <source>
        <dbReference type="Proteomes" id="UP001203665"/>
    </source>
</evidence>
<organism evidence="3 4">
    <name type="scientific">Alkalicoccobacillus plakortidis</name>
    <dbReference type="NCBI Taxonomy" id="444060"/>
    <lineage>
        <taxon>Bacteria</taxon>
        <taxon>Bacillati</taxon>
        <taxon>Bacillota</taxon>
        <taxon>Bacilli</taxon>
        <taxon>Bacillales</taxon>
        <taxon>Bacillaceae</taxon>
        <taxon>Alkalicoccobacillus</taxon>
    </lineage>
</organism>
<name>A0ABT0XMW1_9BACI</name>
<dbReference type="Gene3D" id="3.30.360.10">
    <property type="entry name" value="Dihydrodipicolinate Reductase, domain 2"/>
    <property type="match status" value="1"/>
</dbReference>
<sequence>MPIRLGTIGTNFITERFLDAISKIADYELSAIYSRTNDRAEQFAQAHGAKHTYTSLDDLATSDYVDAVYIASPTSFHAEQTELMLKHGKHVIVEKPAASSYKEWESMSELAHANQVVLMEAMKTTQLPNFSILKQSLNKLGPIRSGFANYCQYSSRYDAFKNGQVLNAFKPEYSNGSLMDIGVYGIYPVIALFGRPDEVKAQGHMLESGVDGAGSLLLKYKESQIIINHSKITNSKLPSEIQGEHGNVVIENWNDFHTLTLYDRNQATQTTISTDKHNNPMYYEAVEFASLIKEQKLESVDNSHKNTAITLQVLDEARRQIGLVFPND</sequence>
<feature type="domain" description="Gfo/Idh/MocA-like oxidoreductase N-terminal" evidence="1">
    <location>
        <begin position="3"/>
        <end position="120"/>
    </location>
</feature>
<dbReference type="RefSeq" id="WP_251610462.1">
    <property type="nucleotide sequence ID" value="NZ_JAMQJY010000003.1"/>
</dbReference>
<dbReference type="PANTHER" id="PTHR43054">
    <property type="match status" value="1"/>
</dbReference>
<dbReference type="EMBL" id="JAMQJY010000003">
    <property type="protein sequence ID" value="MCM2677055.1"/>
    <property type="molecule type" value="Genomic_DNA"/>
</dbReference>
<dbReference type="SUPFAM" id="SSF51735">
    <property type="entry name" value="NAD(P)-binding Rossmann-fold domains"/>
    <property type="match status" value="1"/>
</dbReference>
<dbReference type="Gene3D" id="3.40.50.720">
    <property type="entry name" value="NAD(P)-binding Rossmann-like Domain"/>
    <property type="match status" value="1"/>
</dbReference>
<accession>A0ABT0XMW1</accession>
<evidence type="ECO:0000259" key="1">
    <source>
        <dbReference type="Pfam" id="PF01408"/>
    </source>
</evidence>
<dbReference type="Pfam" id="PF01408">
    <property type="entry name" value="GFO_IDH_MocA"/>
    <property type="match status" value="1"/>
</dbReference>
<gene>
    <name evidence="3" type="ORF">NDM98_17535</name>
</gene>
<keyword evidence="4" id="KW-1185">Reference proteome</keyword>
<reference evidence="3" key="1">
    <citation type="submission" date="2022-06" db="EMBL/GenBank/DDBJ databases">
        <title>Alkalicoccobacillus porphyridii sp. nov., isolated from a marine red alga, Porphyridium purpureum and reclassification of Shouchella plakortidis and Shouchella gibsonii as Alkalicoccobacillus plakortidis comb. nov. and Alkalicoccobacillus gibsonii comb. nov.</title>
        <authorList>
            <person name="Kim K.H."/>
            <person name="Lee J.K."/>
            <person name="Han D.M."/>
            <person name="Baek J.H."/>
            <person name="Jeon C.O."/>
        </authorList>
    </citation>
    <scope>NUCLEOTIDE SEQUENCE</scope>
    <source>
        <strain evidence="3">DSM 19153</strain>
    </source>
</reference>
<protein>
    <submittedName>
        <fullName evidence="3">Gfo/Idh/MocA family oxidoreductase</fullName>
    </submittedName>
</protein>
<comment type="caution">
    <text evidence="3">The sequence shown here is derived from an EMBL/GenBank/DDBJ whole genome shotgun (WGS) entry which is preliminary data.</text>
</comment>
<dbReference type="InterPro" id="IPR036291">
    <property type="entry name" value="NAD(P)-bd_dom_sf"/>
</dbReference>
<dbReference type="SUPFAM" id="SSF55347">
    <property type="entry name" value="Glyceraldehyde-3-phosphate dehydrogenase-like, C-terminal domain"/>
    <property type="match status" value="1"/>
</dbReference>
<proteinExistence type="predicted"/>
<dbReference type="Pfam" id="PF22725">
    <property type="entry name" value="GFO_IDH_MocA_C3"/>
    <property type="match status" value="1"/>
</dbReference>